<dbReference type="Proteomes" id="UP001500840">
    <property type="component" value="Unassembled WGS sequence"/>
</dbReference>
<proteinExistence type="predicted"/>
<sequence length="186" mass="20663">MIGYLLLCMISAPLFADDWDPNDDTFDPNLQSVVIGDRSWIGDPSAFVHTESSRTGYTYVNATNYAGMDPAVQISLMVPLKPGETVPSAGGMLMLDKSQTEAFVKALTDKITTPPTDKQQRWPIKTSLKGADWALTYQAVEEQRFLQWENKTKDKVGTYRFTINATKKLIGAIQHSLGKLEAKSDQ</sequence>
<dbReference type="EMBL" id="BAABGA010000120">
    <property type="protein sequence ID" value="GAA4472170.1"/>
    <property type="molecule type" value="Genomic_DNA"/>
</dbReference>
<keyword evidence="1" id="KW-0732">Signal</keyword>
<feature type="chain" id="PRO_5046178922" evidence="1">
    <location>
        <begin position="17"/>
        <end position="186"/>
    </location>
</feature>
<evidence type="ECO:0000313" key="2">
    <source>
        <dbReference type="EMBL" id="GAA4472170.1"/>
    </source>
</evidence>
<protein>
    <submittedName>
        <fullName evidence="2">Uncharacterized protein</fullName>
    </submittedName>
</protein>
<accession>A0ABP8NS94</accession>
<evidence type="ECO:0000256" key="1">
    <source>
        <dbReference type="SAM" id="SignalP"/>
    </source>
</evidence>
<keyword evidence="3" id="KW-1185">Reference proteome</keyword>
<evidence type="ECO:0000313" key="3">
    <source>
        <dbReference type="Proteomes" id="UP001500840"/>
    </source>
</evidence>
<comment type="caution">
    <text evidence="2">The sequence shown here is derived from an EMBL/GenBank/DDBJ whole genome shotgun (WGS) entry which is preliminary data.</text>
</comment>
<gene>
    <name evidence="2" type="ORF">GCM10023156_68040</name>
</gene>
<feature type="signal peptide" evidence="1">
    <location>
        <begin position="1"/>
        <end position="16"/>
    </location>
</feature>
<name>A0ABP8NS94_9BACT</name>
<organism evidence="2 3">
    <name type="scientific">Novipirellula rosea</name>
    <dbReference type="NCBI Taxonomy" id="1031540"/>
    <lineage>
        <taxon>Bacteria</taxon>
        <taxon>Pseudomonadati</taxon>
        <taxon>Planctomycetota</taxon>
        <taxon>Planctomycetia</taxon>
        <taxon>Pirellulales</taxon>
        <taxon>Pirellulaceae</taxon>
        <taxon>Novipirellula</taxon>
    </lineage>
</organism>
<reference evidence="3" key="1">
    <citation type="journal article" date="2019" name="Int. J. Syst. Evol. Microbiol.">
        <title>The Global Catalogue of Microorganisms (GCM) 10K type strain sequencing project: providing services to taxonomists for standard genome sequencing and annotation.</title>
        <authorList>
            <consortium name="The Broad Institute Genomics Platform"/>
            <consortium name="The Broad Institute Genome Sequencing Center for Infectious Disease"/>
            <person name="Wu L."/>
            <person name="Ma J."/>
        </authorList>
    </citation>
    <scope>NUCLEOTIDE SEQUENCE [LARGE SCALE GENOMIC DNA]</scope>
    <source>
        <strain evidence="3">JCM 17759</strain>
    </source>
</reference>